<name>A0ABT0G865_9ACTN</name>
<dbReference type="EMBL" id="JAKRKC020000002">
    <property type="protein sequence ID" value="MCK2220782.1"/>
    <property type="molecule type" value="Genomic_DNA"/>
</dbReference>
<keyword evidence="2" id="KW-1185">Reference proteome</keyword>
<accession>A0ABT0G865</accession>
<protein>
    <submittedName>
        <fullName evidence="1">Uncharacterized protein</fullName>
    </submittedName>
</protein>
<organism evidence="1 2">
    <name type="scientific">Actinomadura luzonensis</name>
    <dbReference type="NCBI Taxonomy" id="2805427"/>
    <lineage>
        <taxon>Bacteria</taxon>
        <taxon>Bacillati</taxon>
        <taxon>Actinomycetota</taxon>
        <taxon>Actinomycetes</taxon>
        <taxon>Streptosporangiales</taxon>
        <taxon>Thermomonosporaceae</taxon>
        <taxon>Actinomadura</taxon>
    </lineage>
</organism>
<proteinExistence type="predicted"/>
<dbReference type="SUPFAM" id="SSF51735">
    <property type="entry name" value="NAD(P)-binding Rossmann-fold domains"/>
    <property type="match status" value="1"/>
</dbReference>
<reference evidence="1 2" key="1">
    <citation type="submission" date="2022-04" db="EMBL/GenBank/DDBJ databases">
        <title>Genome draft of Actinomadura sp. ATCC 31491.</title>
        <authorList>
            <person name="Shi X."/>
            <person name="Du Y."/>
        </authorList>
    </citation>
    <scope>NUCLEOTIDE SEQUENCE [LARGE SCALE GENOMIC DNA]</scope>
    <source>
        <strain evidence="1 2">ATCC 31491</strain>
    </source>
</reference>
<dbReference type="InterPro" id="IPR036291">
    <property type="entry name" value="NAD(P)-bd_dom_sf"/>
</dbReference>
<dbReference type="Proteomes" id="UP001317259">
    <property type="component" value="Unassembled WGS sequence"/>
</dbReference>
<comment type="caution">
    <text evidence="1">The sequence shown here is derived from an EMBL/GenBank/DDBJ whole genome shotgun (WGS) entry which is preliminary data.</text>
</comment>
<evidence type="ECO:0000313" key="2">
    <source>
        <dbReference type="Proteomes" id="UP001317259"/>
    </source>
</evidence>
<dbReference type="RefSeq" id="WP_247815746.1">
    <property type="nucleotide sequence ID" value="NZ_JAKRKC020000002.1"/>
</dbReference>
<sequence length="118" mass="11616">MAAETQADLAAGVPARHAGRTYELEGVAPVGGPDLAAALAGALGRPVTYRPVPLAAAREGLAGLEPYQAGHSMSIYANMGAGLLEARGGDLGAFLAAPRPVLDVVADTLKAALASAAG</sequence>
<dbReference type="Gene3D" id="3.90.25.10">
    <property type="entry name" value="UDP-galactose 4-epimerase, domain 1"/>
    <property type="match status" value="1"/>
</dbReference>
<evidence type="ECO:0000313" key="1">
    <source>
        <dbReference type="EMBL" id="MCK2220782.1"/>
    </source>
</evidence>
<dbReference type="Gene3D" id="3.40.50.720">
    <property type="entry name" value="NAD(P)-binding Rossmann-like Domain"/>
    <property type="match status" value="1"/>
</dbReference>
<gene>
    <name evidence="1" type="ORF">MF672_044305</name>
</gene>